<evidence type="ECO:0000256" key="3">
    <source>
        <dbReference type="ARBA" id="ARBA00022741"/>
    </source>
</evidence>
<accession>A0A2G8S0G6</accession>
<feature type="domain" description="Alpha-type protein kinase" evidence="7">
    <location>
        <begin position="308"/>
        <end position="582"/>
    </location>
</feature>
<dbReference type="PANTHER" id="PTHR45992:SF2">
    <property type="entry name" value="EUKARYOTIC ELONGATION FACTOR 2 KINASE"/>
    <property type="match status" value="1"/>
</dbReference>
<keyword evidence="3" id="KW-0547">Nucleotide-binding</keyword>
<dbReference type="GO" id="GO:0004674">
    <property type="term" value="F:protein serine/threonine kinase activity"/>
    <property type="evidence" value="ECO:0007669"/>
    <property type="project" value="UniProtKB-KW"/>
</dbReference>
<comment type="caution">
    <text evidence="8">The sequence shown here is derived from an EMBL/GenBank/DDBJ whole genome shotgun (WGS) entry which is preliminary data.</text>
</comment>
<dbReference type="GO" id="GO:0031037">
    <property type="term" value="P:myosin II filament disassembly"/>
    <property type="evidence" value="ECO:0007669"/>
    <property type="project" value="TreeGrafter"/>
</dbReference>
<keyword evidence="5" id="KW-0067">ATP-binding</keyword>
<keyword evidence="2" id="KW-0808">Transferase</keyword>
<name>A0A2G8S0G6_9APHY</name>
<dbReference type="GO" id="GO:0005524">
    <property type="term" value="F:ATP binding"/>
    <property type="evidence" value="ECO:0007669"/>
    <property type="project" value="UniProtKB-KW"/>
</dbReference>
<feature type="region of interest" description="Disordered" evidence="6">
    <location>
        <begin position="585"/>
        <end position="625"/>
    </location>
</feature>
<keyword evidence="1" id="KW-0723">Serine/threonine-protein kinase</keyword>
<proteinExistence type="predicted"/>
<organism evidence="8 9">
    <name type="scientific">Ganoderma sinense ZZ0214-1</name>
    <dbReference type="NCBI Taxonomy" id="1077348"/>
    <lineage>
        <taxon>Eukaryota</taxon>
        <taxon>Fungi</taxon>
        <taxon>Dikarya</taxon>
        <taxon>Basidiomycota</taxon>
        <taxon>Agaricomycotina</taxon>
        <taxon>Agaricomycetes</taxon>
        <taxon>Polyporales</taxon>
        <taxon>Polyporaceae</taxon>
        <taxon>Ganoderma</taxon>
    </lineage>
</organism>
<dbReference type="PANTHER" id="PTHR45992">
    <property type="entry name" value="EUKARYOTIC ELONGATION FACTOR 2 KINASE-RELATED"/>
    <property type="match status" value="1"/>
</dbReference>
<dbReference type="InterPro" id="IPR011009">
    <property type="entry name" value="Kinase-like_dom_sf"/>
</dbReference>
<gene>
    <name evidence="8" type="ORF">GSI_10381</name>
</gene>
<evidence type="ECO:0000256" key="2">
    <source>
        <dbReference type="ARBA" id="ARBA00022679"/>
    </source>
</evidence>
<keyword evidence="9" id="KW-1185">Reference proteome</keyword>
<dbReference type="EMBL" id="AYKW01000034">
    <property type="protein sequence ID" value="PIL27237.1"/>
    <property type="molecule type" value="Genomic_DNA"/>
</dbReference>
<reference evidence="8 9" key="1">
    <citation type="journal article" date="2015" name="Sci. Rep.">
        <title>Chromosome-level genome map provides insights into diverse defense mechanisms in the medicinal fungus Ganoderma sinense.</title>
        <authorList>
            <person name="Zhu Y."/>
            <person name="Xu J."/>
            <person name="Sun C."/>
            <person name="Zhou S."/>
            <person name="Xu H."/>
            <person name="Nelson D.R."/>
            <person name="Qian J."/>
            <person name="Song J."/>
            <person name="Luo H."/>
            <person name="Xiang L."/>
            <person name="Li Y."/>
            <person name="Xu Z."/>
            <person name="Ji A."/>
            <person name="Wang L."/>
            <person name="Lu S."/>
            <person name="Hayward A."/>
            <person name="Sun W."/>
            <person name="Li X."/>
            <person name="Schwartz D.C."/>
            <person name="Wang Y."/>
            <person name="Chen S."/>
        </authorList>
    </citation>
    <scope>NUCLEOTIDE SEQUENCE [LARGE SCALE GENOMIC DNA]</scope>
    <source>
        <strain evidence="8 9">ZZ0214-1</strain>
    </source>
</reference>
<dbReference type="OrthoDB" id="2744370at2759"/>
<dbReference type="Pfam" id="PF02816">
    <property type="entry name" value="Alpha_kinase"/>
    <property type="match status" value="1"/>
</dbReference>
<dbReference type="SUPFAM" id="SSF56112">
    <property type="entry name" value="Protein kinase-like (PK-like)"/>
    <property type="match status" value="1"/>
</dbReference>
<evidence type="ECO:0000256" key="6">
    <source>
        <dbReference type="SAM" id="MobiDB-lite"/>
    </source>
</evidence>
<dbReference type="GO" id="GO:1903013">
    <property type="term" value="P:response to differentiation-inducing factor 1"/>
    <property type="evidence" value="ECO:0007669"/>
    <property type="project" value="TreeGrafter"/>
</dbReference>
<dbReference type="CDD" id="cd04515">
    <property type="entry name" value="Alpha_kinase"/>
    <property type="match status" value="1"/>
</dbReference>
<evidence type="ECO:0000256" key="1">
    <source>
        <dbReference type="ARBA" id="ARBA00022527"/>
    </source>
</evidence>
<evidence type="ECO:0000259" key="7">
    <source>
        <dbReference type="PROSITE" id="PS51158"/>
    </source>
</evidence>
<dbReference type="STRING" id="1077348.A0A2G8S0G6"/>
<dbReference type="InterPro" id="IPR051852">
    <property type="entry name" value="Alpha-type_PK"/>
</dbReference>
<dbReference type="PROSITE" id="PS51158">
    <property type="entry name" value="ALPHA_KINASE"/>
    <property type="match status" value="1"/>
</dbReference>
<keyword evidence="4" id="KW-0418">Kinase</keyword>
<evidence type="ECO:0000256" key="4">
    <source>
        <dbReference type="ARBA" id="ARBA00022777"/>
    </source>
</evidence>
<dbReference type="Proteomes" id="UP000230002">
    <property type="component" value="Unassembled WGS sequence"/>
</dbReference>
<dbReference type="AlphaFoldDB" id="A0A2G8S0G6"/>
<evidence type="ECO:0000313" key="8">
    <source>
        <dbReference type="EMBL" id="PIL27237.1"/>
    </source>
</evidence>
<evidence type="ECO:0000313" key="9">
    <source>
        <dbReference type="Proteomes" id="UP000230002"/>
    </source>
</evidence>
<feature type="region of interest" description="Disordered" evidence="6">
    <location>
        <begin position="237"/>
        <end position="281"/>
    </location>
</feature>
<dbReference type="Gene3D" id="3.20.200.10">
    <property type="entry name" value="MHCK/EF2 kinase"/>
    <property type="match status" value="1"/>
</dbReference>
<sequence>MLKDNESNPDKVAQIMSAIHCGGCGTVGKYFDKETRLCGRCQGLASGEKDSPDADSENDTAQKILSQMAGFHQEAQKLMAAAGISTRTVPPGNRHIANAPAAPTAAMAVAPSSGDRLIYVSIEARVGKQICHHLGQVARSHSAERLVPEIIEECLRSWNEDFWERNSEGSLSREDVSLRWCGNVMPEPSTEARTVGDFYDVHYSQPHRLTYFGRGPKTLKAIFLELVIDVKGFSERTGCAPPSQVQGTSKGRPPKRRDRSTSPSPLGTQFKKPRPVGGTKLPTSVIPRLAVSSSAGATPSVQPHERVELIVASTTLNPDDYTLAVSWDVDRDAELCKAEFSQTVSWSGKTKHVYLVDVDFKNGKPSQSFVAKWFFDIGAQDGMVTCTQNAHFLTLEAQRLELGHVYLIEFYKHARNQGADVSTDFQFSSYLLARENTEPGCDGAHPSKASGISPEKWKSDWPFSDWDAGIVWLLEPLRSHLVDRWSGTLAQLNRQNKRFATMGAFAHFSMLLSEMNIVFVDLQSSYGNLRDGCGYGRVLFDPMTHSKTGSTGVGDHGAEGLSTFIDQHKCTSICAQLDLEGLSEDQLVAENHEGEGESDGEVPGKTREVEAELLSSDSEDEDKHS</sequence>
<protein>
    <recommendedName>
        <fullName evidence="7">Alpha-type protein kinase domain-containing protein</fullName>
    </recommendedName>
</protein>
<evidence type="ECO:0000256" key="5">
    <source>
        <dbReference type="ARBA" id="ARBA00022840"/>
    </source>
</evidence>
<dbReference type="InterPro" id="IPR004166">
    <property type="entry name" value="a-kinase_dom"/>
</dbReference>